<name>A0ABW3EXJ1_9ACTN</name>
<feature type="transmembrane region" description="Helical" evidence="6">
    <location>
        <begin position="354"/>
        <end position="374"/>
    </location>
</feature>
<evidence type="ECO:0000259" key="7">
    <source>
        <dbReference type="PROSITE" id="PS50850"/>
    </source>
</evidence>
<feature type="compositionally biased region" description="Low complexity" evidence="5">
    <location>
        <begin position="11"/>
        <end position="21"/>
    </location>
</feature>
<evidence type="ECO:0000256" key="4">
    <source>
        <dbReference type="ARBA" id="ARBA00023136"/>
    </source>
</evidence>
<evidence type="ECO:0000313" key="9">
    <source>
        <dbReference type="Proteomes" id="UP001596972"/>
    </source>
</evidence>
<keyword evidence="2 6" id="KW-0812">Transmembrane</keyword>
<feature type="transmembrane region" description="Helical" evidence="6">
    <location>
        <begin position="31"/>
        <end position="52"/>
    </location>
</feature>
<evidence type="ECO:0000256" key="1">
    <source>
        <dbReference type="ARBA" id="ARBA00004651"/>
    </source>
</evidence>
<feature type="transmembrane region" description="Helical" evidence="6">
    <location>
        <begin position="72"/>
        <end position="91"/>
    </location>
</feature>
<evidence type="ECO:0000256" key="5">
    <source>
        <dbReference type="SAM" id="MobiDB-lite"/>
    </source>
</evidence>
<feature type="transmembrane region" description="Helical" evidence="6">
    <location>
        <begin position="455"/>
        <end position="477"/>
    </location>
</feature>
<evidence type="ECO:0000256" key="2">
    <source>
        <dbReference type="ARBA" id="ARBA00022692"/>
    </source>
</evidence>
<feature type="transmembrane region" description="Helical" evidence="6">
    <location>
        <begin position="132"/>
        <end position="154"/>
    </location>
</feature>
<dbReference type="PRINTS" id="PR01036">
    <property type="entry name" value="TCRTETB"/>
</dbReference>
<dbReference type="PROSITE" id="PS50850">
    <property type="entry name" value="MFS"/>
    <property type="match status" value="1"/>
</dbReference>
<dbReference type="InterPro" id="IPR011701">
    <property type="entry name" value="MFS"/>
</dbReference>
<evidence type="ECO:0000256" key="3">
    <source>
        <dbReference type="ARBA" id="ARBA00022989"/>
    </source>
</evidence>
<reference evidence="9" key="1">
    <citation type="journal article" date="2019" name="Int. J. Syst. Evol. Microbiol.">
        <title>The Global Catalogue of Microorganisms (GCM) 10K type strain sequencing project: providing services to taxonomists for standard genome sequencing and annotation.</title>
        <authorList>
            <consortium name="The Broad Institute Genomics Platform"/>
            <consortium name="The Broad Institute Genome Sequencing Center for Infectious Disease"/>
            <person name="Wu L."/>
            <person name="Ma J."/>
        </authorList>
    </citation>
    <scope>NUCLEOTIDE SEQUENCE [LARGE SCALE GENOMIC DNA]</scope>
    <source>
        <strain evidence="9">JCM 31202</strain>
    </source>
</reference>
<comment type="subcellular location">
    <subcellularLocation>
        <location evidence="1">Cell membrane</location>
        <topology evidence="1">Multi-pass membrane protein</topology>
    </subcellularLocation>
</comment>
<dbReference type="InterPro" id="IPR020846">
    <property type="entry name" value="MFS_dom"/>
</dbReference>
<dbReference type="Proteomes" id="UP001596972">
    <property type="component" value="Unassembled WGS sequence"/>
</dbReference>
<keyword evidence="3 6" id="KW-1133">Transmembrane helix</keyword>
<feature type="transmembrane region" description="Helical" evidence="6">
    <location>
        <begin position="291"/>
        <end position="315"/>
    </location>
</feature>
<feature type="transmembrane region" description="Helical" evidence="6">
    <location>
        <begin position="189"/>
        <end position="211"/>
    </location>
</feature>
<proteinExistence type="predicted"/>
<organism evidence="8 9">
    <name type="scientific">Actinomadura sediminis</name>
    <dbReference type="NCBI Taxonomy" id="1038904"/>
    <lineage>
        <taxon>Bacteria</taxon>
        <taxon>Bacillati</taxon>
        <taxon>Actinomycetota</taxon>
        <taxon>Actinomycetes</taxon>
        <taxon>Streptosporangiales</taxon>
        <taxon>Thermomonosporaceae</taxon>
        <taxon>Actinomadura</taxon>
    </lineage>
</organism>
<feature type="transmembrane region" description="Helical" evidence="6">
    <location>
        <begin position="327"/>
        <end position="347"/>
    </location>
</feature>
<feature type="domain" description="Major facilitator superfamily (MFS) profile" evidence="7">
    <location>
        <begin position="37"/>
        <end position="482"/>
    </location>
</feature>
<sequence length="490" mass="48289">MGLLVDGGGVRAPQRARGPAARAHRREHGSLNGNAIVLVVVLLSSFTFPLTITGASVALPDIRADLGAGLTASQWVITGYNACFASFLVAMGSLADVAGRRRIFTGGVAVFCAAGLAAAASRDVLTLNAVRALGGVGAAAAATGGSAILAATFHGTARVRAFGMLGTVLGMGLAFGPTVGGVLVETLGWRAAFGVPAAVAGLVLLLVPVLPAARGDAGRRIDWAGAALFTAALLVLITSIVEGGERGFGGPAVLGGLVAAVLLATAFVTVERRADDPMFELGLLANPRFSSYAVAAGAIVFVLVPLLVYLPSYLISVVGLAPGEAGVWLLMLTAPTVVLPMAGTALAKRMPAGPLVAGSVAVTGAGALLLVTIGPGSTPWALAVPLALTGAGFGLSTGLLDGLAVTVVRPEQAGTAAGMFSTARLATETVGIAVVGAALAALSGDRLTGTHYTGALRTVCVALAVFSAVATACVLGLSRKPAGRGPAAGG</sequence>
<evidence type="ECO:0000313" key="8">
    <source>
        <dbReference type="EMBL" id="MFD0903643.1"/>
    </source>
</evidence>
<keyword evidence="4 6" id="KW-0472">Membrane</keyword>
<feature type="compositionally biased region" description="Gly residues" evidence="5">
    <location>
        <begin position="1"/>
        <end position="10"/>
    </location>
</feature>
<feature type="transmembrane region" description="Helical" evidence="6">
    <location>
        <begin position="380"/>
        <end position="404"/>
    </location>
</feature>
<comment type="caution">
    <text evidence="8">The sequence shown here is derived from an EMBL/GenBank/DDBJ whole genome shotgun (WGS) entry which is preliminary data.</text>
</comment>
<dbReference type="CDD" id="cd17321">
    <property type="entry name" value="MFS_MMR_MDR_like"/>
    <property type="match status" value="1"/>
</dbReference>
<gene>
    <name evidence="8" type="ORF">ACFQ11_24845</name>
</gene>
<feature type="transmembrane region" description="Helical" evidence="6">
    <location>
        <begin position="161"/>
        <end position="183"/>
    </location>
</feature>
<dbReference type="Pfam" id="PF07690">
    <property type="entry name" value="MFS_1"/>
    <property type="match status" value="1"/>
</dbReference>
<dbReference type="InterPro" id="IPR036259">
    <property type="entry name" value="MFS_trans_sf"/>
</dbReference>
<dbReference type="PANTHER" id="PTHR42718">
    <property type="entry name" value="MAJOR FACILITATOR SUPERFAMILY MULTIDRUG TRANSPORTER MFSC"/>
    <property type="match status" value="1"/>
</dbReference>
<feature type="transmembrane region" description="Helical" evidence="6">
    <location>
        <begin position="103"/>
        <end position="120"/>
    </location>
</feature>
<dbReference type="EMBL" id="JBHTJA010000060">
    <property type="protein sequence ID" value="MFD0903643.1"/>
    <property type="molecule type" value="Genomic_DNA"/>
</dbReference>
<keyword evidence="9" id="KW-1185">Reference proteome</keyword>
<dbReference type="SUPFAM" id="SSF103473">
    <property type="entry name" value="MFS general substrate transporter"/>
    <property type="match status" value="1"/>
</dbReference>
<dbReference type="Gene3D" id="1.20.1250.20">
    <property type="entry name" value="MFS general substrate transporter like domains"/>
    <property type="match status" value="1"/>
</dbReference>
<feature type="transmembrane region" description="Helical" evidence="6">
    <location>
        <begin position="223"/>
        <end position="241"/>
    </location>
</feature>
<feature type="region of interest" description="Disordered" evidence="5">
    <location>
        <begin position="1"/>
        <end position="26"/>
    </location>
</feature>
<feature type="transmembrane region" description="Helical" evidence="6">
    <location>
        <begin position="425"/>
        <end position="443"/>
    </location>
</feature>
<dbReference type="RefSeq" id="WP_378302697.1">
    <property type="nucleotide sequence ID" value="NZ_JBHTJA010000060.1"/>
</dbReference>
<evidence type="ECO:0000256" key="6">
    <source>
        <dbReference type="SAM" id="Phobius"/>
    </source>
</evidence>
<feature type="transmembrane region" description="Helical" evidence="6">
    <location>
        <begin position="247"/>
        <end position="270"/>
    </location>
</feature>
<dbReference type="PANTHER" id="PTHR42718:SF49">
    <property type="entry name" value="EXPORT PROTEIN"/>
    <property type="match status" value="1"/>
</dbReference>
<protein>
    <submittedName>
        <fullName evidence="8">MFS transporter</fullName>
    </submittedName>
</protein>
<dbReference type="Gene3D" id="1.20.1720.10">
    <property type="entry name" value="Multidrug resistance protein D"/>
    <property type="match status" value="1"/>
</dbReference>
<accession>A0ABW3EXJ1</accession>